<evidence type="ECO:0000259" key="1">
    <source>
        <dbReference type="Pfam" id="PF14534"/>
    </source>
</evidence>
<feature type="domain" description="DUF4440" evidence="1">
    <location>
        <begin position="23"/>
        <end position="130"/>
    </location>
</feature>
<evidence type="ECO:0000313" key="2">
    <source>
        <dbReference type="EMBL" id="MBB3953948.1"/>
    </source>
</evidence>
<keyword evidence="3" id="KW-1185">Reference proteome</keyword>
<dbReference type="InterPro" id="IPR032710">
    <property type="entry name" value="NTF2-like_dom_sf"/>
</dbReference>
<dbReference type="Pfam" id="PF14534">
    <property type="entry name" value="DUF4440"/>
    <property type="match status" value="1"/>
</dbReference>
<proteinExistence type="predicted"/>
<comment type="caution">
    <text evidence="2">The sequence shown here is derived from an EMBL/GenBank/DDBJ whole genome shotgun (WGS) entry which is preliminary data.</text>
</comment>
<evidence type="ECO:0000313" key="3">
    <source>
        <dbReference type="Proteomes" id="UP000548867"/>
    </source>
</evidence>
<dbReference type="Gene3D" id="3.10.450.50">
    <property type="match status" value="1"/>
</dbReference>
<dbReference type="EMBL" id="JACIDX010000003">
    <property type="protein sequence ID" value="MBB3953948.1"/>
    <property type="molecule type" value="Genomic_DNA"/>
</dbReference>
<dbReference type="RefSeq" id="WP_183623074.1">
    <property type="nucleotide sequence ID" value="NZ_JACIDX010000003.1"/>
</dbReference>
<dbReference type="AlphaFoldDB" id="A0A7W6CGK6"/>
<name>A0A7W6CGK6_9SPHN</name>
<organism evidence="2 3">
    <name type="scientific">Novosphingobium sediminicola</name>
    <dbReference type="NCBI Taxonomy" id="563162"/>
    <lineage>
        <taxon>Bacteria</taxon>
        <taxon>Pseudomonadati</taxon>
        <taxon>Pseudomonadota</taxon>
        <taxon>Alphaproteobacteria</taxon>
        <taxon>Sphingomonadales</taxon>
        <taxon>Sphingomonadaceae</taxon>
        <taxon>Novosphingobium</taxon>
    </lineage>
</organism>
<gene>
    <name evidence="2" type="ORF">GGR38_000875</name>
</gene>
<dbReference type="InterPro" id="IPR027843">
    <property type="entry name" value="DUF4440"/>
</dbReference>
<sequence>MLIPLLAIIATPVCASDVEQAVLLRIEHQRLDATVSRDLPTLDRMTTGDLNYVHASGLRQNKAQYLAYIAKGEVTLASYDMTQEKVRVMGDVAVTHGLYTYATNASSPPVRTGKTLFTGVYVQEHGQWRLQAWEATKVP</sequence>
<dbReference type="Proteomes" id="UP000548867">
    <property type="component" value="Unassembled WGS sequence"/>
</dbReference>
<reference evidence="2 3" key="1">
    <citation type="submission" date="2020-08" db="EMBL/GenBank/DDBJ databases">
        <title>Genomic Encyclopedia of Type Strains, Phase IV (KMG-IV): sequencing the most valuable type-strain genomes for metagenomic binning, comparative biology and taxonomic classification.</title>
        <authorList>
            <person name="Goeker M."/>
        </authorList>
    </citation>
    <scope>NUCLEOTIDE SEQUENCE [LARGE SCALE GENOMIC DNA]</scope>
    <source>
        <strain evidence="2 3">DSM 27057</strain>
    </source>
</reference>
<accession>A0A7W6CGK6</accession>
<dbReference type="SUPFAM" id="SSF54427">
    <property type="entry name" value="NTF2-like"/>
    <property type="match status" value="1"/>
</dbReference>
<protein>
    <recommendedName>
        <fullName evidence="1">DUF4440 domain-containing protein</fullName>
    </recommendedName>
</protein>